<reference evidence="1 2" key="2">
    <citation type="submission" date="2014-05" db="EMBL/GenBank/DDBJ databases">
        <title>Genome sequence of the 3-chlorobenzoate degrading bacterium Pseudomonas knackmussii B13 shows multiple evidence for horizontal gene transfer.</title>
        <authorList>
            <person name="Miyazaki R."/>
            <person name="Bertelli C."/>
            <person name="Falquet L."/>
            <person name="Robinson-Rechavi M."/>
            <person name="Gharib W."/>
            <person name="Roy S."/>
            <person name="Van der Meer J.R."/>
        </authorList>
    </citation>
    <scope>NUCLEOTIDE SEQUENCE [LARGE SCALE GENOMIC DNA]</scope>
    <source>
        <strain evidence="1 2">B13</strain>
    </source>
</reference>
<dbReference type="RefSeq" id="WP_156958018.1">
    <property type="nucleotide sequence ID" value="NZ_HG322950.1"/>
</dbReference>
<gene>
    <name evidence="1" type="ORF">PKB_2079</name>
</gene>
<keyword evidence="2" id="KW-1185">Reference proteome</keyword>
<evidence type="ECO:0000313" key="1">
    <source>
        <dbReference type="EMBL" id="CDF83426.1"/>
    </source>
</evidence>
<accession>A0A024HEX6</accession>
<dbReference type="Proteomes" id="UP000025241">
    <property type="component" value="Chromosome I"/>
</dbReference>
<reference evidence="1 2" key="1">
    <citation type="submission" date="2013-03" db="EMBL/GenBank/DDBJ databases">
        <authorList>
            <person name="Linke B."/>
        </authorList>
    </citation>
    <scope>NUCLEOTIDE SEQUENCE [LARGE SCALE GENOMIC DNA]</scope>
    <source>
        <strain evidence="1 2">B13</strain>
    </source>
</reference>
<name>A0A024HEX6_PSEKB</name>
<proteinExistence type="predicted"/>
<protein>
    <submittedName>
        <fullName evidence="1">Uncharacterized protein</fullName>
    </submittedName>
</protein>
<dbReference type="STRING" id="1301098.PKB_2079"/>
<sequence length="261" mass="28986">MSLSWRERYVAVLGASGVGLYRRGSRGLDWLGDVACIGGWSSALDALDGLLGEQRRVRADLWVVLSSQYCRFCRVPWCEDIGSPAELLEYAGACLERIFGSSEMAWQLSVSAEPHGLPRLAAALPQALLERLRGLTDAHGLRLVSVQPYVMAAFNHYRGQLQGDDFIFLVAEPERSTGLVAREGQWLRVFSQGTGDGDEELAALLQRQRRLMEEGADRLPLYLHAPGRRQVPQLEGLFRVLAETAPGADWDVRLLMARTVH</sequence>
<evidence type="ECO:0000313" key="2">
    <source>
        <dbReference type="Proteomes" id="UP000025241"/>
    </source>
</evidence>
<dbReference type="HOGENOM" id="CLU_085035_0_0_6"/>
<organism evidence="1 2">
    <name type="scientific">Pseudomonas knackmussii (strain DSM 6978 / CCUG 54928 / LMG 23759 / B13)</name>
    <dbReference type="NCBI Taxonomy" id="1301098"/>
    <lineage>
        <taxon>Bacteria</taxon>
        <taxon>Pseudomonadati</taxon>
        <taxon>Pseudomonadota</taxon>
        <taxon>Gammaproteobacteria</taxon>
        <taxon>Pseudomonadales</taxon>
        <taxon>Pseudomonadaceae</taxon>
        <taxon>Pseudomonas</taxon>
    </lineage>
</organism>
<dbReference type="KEGG" id="pkc:PKB_2079"/>
<dbReference type="OrthoDB" id="5608596at2"/>
<dbReference type="EMBL" id="HG322950">
    <property type="protein sequence ID" value="CDF83426.1"/>
    <property type="molecule type" value="Genomic_DNA"/>
</dbReference>
<dbReference type="PATRIC" id="fig|1301098.3.peg.2069"/>
<dbReference type="AlphaFoldDB" id="A0A024HEX6"/>